<dbReference type="PANTHER" id="PTHR10890">
    <property type="entry name" value="CYSTEINYL-TRNA SYNTHETASE"/>
    <property type="match status" value="1"/>
</dbReference>
<dbReference type="InterPro" id="IPR032678">
    <property type="entry name" value="tRNA-synt_1_cat_dom"/>
</dbReference>
<dbReference type="Pfam" id="PF01406">
    <property type="entry name" value="tRNA-synt_1e"/>
    <property type="match status" value="1"/>
</dbReference>
<dbReference type="PRINTS" id="PR00983">
    <property type="entry name" value="TRNASYNTHCYS"/>
</dbReference>
<evidence type="ECO:0000259" key="4">
    <source>
        <dbReference type="Pfam" id="PF01406"/>
    </source>
</evidence>
<dbReference type="Gene3D" id="3.40.50.620">
    <property type="entry name" value="HUPs"/>
    <property type="match status" value="1"/>
</dbReference>
<keyword evidence="1" id="KW-0436">Ligase</keyword>
<dbReference type="EMBL" id="BARW01022813">
    <property type="protein sequence ID" value="GAI89045.1"/>
    <property type="molecule type" value="Genomic_DNA"/>
</dbReference>
<comment type="caution">
    <text evidence="5">The sequence shown here is derived from an EMBL/GenBank/DDBJ whole genome shotgun (WGS) entry which is preliminary data.</text>
</comment>
<dbReference type="AlphaFoldDB" id="X1TNB6"/>
<dbReference type="PANTHER" id="PTHR10890:SF3">
    <property type="entry name" value="CYSTEINE--TRNA LIGASE, CYTOPLASMIC"/>
    <property type="match status" value="1"/>
</dbReference>
<dbReference type="GO" id="GO:0006423">
    <property type="term" value="P:cysteinyl-tRNA aminoacylation"/>
    <property type="evidence" value="ECO:0007669"/>
    <property type="project" value="TreeGrafter"/>
</dbReference>
<dbReference type="InterPro" id="IPR024909">
    <property type="entry name" value="Cys-tRNA/MSH_ligase"/>
</dbReference>
<reference evidence="5" key="1">
    <citation type="journal article" date="2014" name="Front. Microbiol.">
        <title>High frequency of phylogenetically diverse reductive dehalogenase-homologous genes in deep subseafloor sedimentary metagenomes.</title>
        <authorList>
            <person name="Kawai M."/>
            <person name="Futagami T."/>
            <person name="Toyoda A."/>
            <person name="Takaki Y."/>
            <person name="Nishi S."/>
            <person name="Hori S."/>
            <person name="Arai W."/>
            <person name="Tsubouchi T."/>
            <person name="Morono Y."/>
            <person name="Uchiyama I."/>
            <person name="Ito T."/>
            <person name="Fujiyama A."/>
            <person name="Inagaki F."/>
            <person name="Takami H."/>
        </authorList>
    </citation>
    <scope>NUCLEOTIDE SEQUENCE</scope>
    <source>
        <strain evidence="5">Expedition CK06-06</strain>
    </source>
</reference>
<protein>
    <recommendedName>
        <fullName evidence="4">tRNA synthetases class I catalytic domain-containing protein</fullName>
    </recommendedName>
</protein>
<dbReference type="GO" id="GO:0005829">
    <property type="term" value="C:cytosol"/>
    <property type="evidence" value="ECO:0007669"/>
    <property type="project" value="TreeGrafter"/>
</dbReference>
<dbReference type="GO" id="GO:0005524">
    <property type="term" value="F:ATP binding"/>
    <property type="evidence" value="ECO:0007669"/>
    <property type="project" value="UniProtKB-KW"/>
</dbReference>
<keyword evidence="2" id="KW-0547">Nucleotide-binding</keyword>
<organism evidence="5">
    <name type="scientific">marine sediment metagenome</name>
    <dbReference type="NCBI Taxonomy" id="412755"/>
    <lineage>
        <taxon>unclassified sequences</taxon>
        <taxon>metagenomes</taxon>
        <taxon>ecological metagenomes</taxon>
    </lineage>
</organism>
<name>X1TNB6_9ZZZZ</name>
<evidence type="ECO:0000256" key="3">
    <source>
        <dbReference type="ARBA" id="ARBA00022840"/>
    </source>
</evidence>
<evidence type="ECO:0000256" key="2">
    <source>
        <dbReference type="ARBA" id="ARBA00022741"/>
    </source>
</evidence>
<sequence length="230" mass="26779">MPLEPGKVKMYVCGVTVYGSPHLGHAKSAVAFDLIHRFLKYKGYDVNIVKNYTDIDDKIIKTSQENNEDYRVISERHIGEYEEIMELLNVERDTRNPRATEVIDLIIKFAQELISKGHAYEKNGSVYFSVNSFPKYTSILQRIKERDNESEEEDYIVDQDTAFGEDKLDKRDFALWKKMKEGEPYWESPWGKGRPGWHIECSVMILNYLGETIDIHGGGQDLKFPHHRNE</sequence>
<dbReference type="GO" id="GO:0004817">
    <property type="term" value="F:cysteine-tRNA ligase activity"/>
    <property type="evidence" value="ECO:0007669"/>
    <property type="project" value="TreeGrafter"/>
</dbReference>
<dbReference type="SUPFAM" id="SSF52374">
    <property type="entry name" value="Nucleotidylyl transferase"/>
    <property type="match status" value="1"/>
</dbReference>
<proteinExistence type="predicted"/>
<evidence type="ECO:0000256" key="1">
    <source>
        <dbReference type="ARBA" id="ARBA00022598"/>
    </source>
</evidence>
<feature type="non-terminal residue" evidence="5">
    <location>
        <position position="230"/>
    </location>
</feature>
<gene>
    <name evidence="5" type="ORF">S12H4_37975</name>
</gene>
<accession>X1TNB6</accession>
<evidence type="ECO:0000313" key="5">
    <source>
        <dbReference type="EMBL" id="GAI89045.1"/>
    </source>
</evidence>
<keyword evidence="3" id="KW-0067">ATP-binding</keyword>
<dbReference type="InterPro" id="IPR014729">
    <property type="entry name" value="Rossmann-like_a/b/a_fold"/>
</dbReference>
<feature type="domain" description="tRNA synthetases class I catalytic" evidence="4">
    <location>
        <begin position="2"/>
        <end position="230"/>
    </location>
</feature>